<sequence>MNINISYDSNELANNKDIPLDKSYILIKGNKLLLYYGMIYGDNGNEMSYETLNTPYQLVYMKKDERGFYGTDKQYYIETDDIYIPFIFFNLTWYQYLILKFNNIIYNHTAIVIAIFSLIVAITSLCYHIMRG</sequence>
<accession>A0ABT6FRB5</accession>
<organism evidence="2 3">
    <name type="scientific">Galbibacter pacificus</name>
    <dbReference type="NCBI Taxonomy" id="2996052"/>
    <lineage>
        <taxon>Bacteria</taxon>
        <taxon>Pseudomonadati</taxon>
        <taxon>Bacteroidota</taxon>
        <taxon>Flavobacteriia</taxon>
        <taxon>Flavobacteriales</taxon>
        <taxon>Flavobacteriaceae</taxon>
        <taxon>Galbibacter</taxon>
    </lineage>
</organism>
<evidence type="ECO:0000256" key="1">
    <source>
        <dbReference type="SAM" id="Phobius"/>
    </source>
</evidence>
<dbReference type="Proteomes" id="UP001153642">
    <property type="component" value="Unassembled WGS sequence"/>
</dbReference>
<protein>
    <submittedName>
        <fullName evidence="2">Uncharacterized protein</fullName>
    </submittedName>
</protein>
<proteinExistence type="predicted"/>
<keyword evidence="1" id="KW-1133">Transmembrane helix</keyword>
<comment type="caution">
    <text evidence="2">The sequence shown here is derived from an EMBL/GenBank/DDBJ whole genome shotgun (WGS) entry which is preliminary data.</text>
</comment>
<reference evidence="2" key="1">
    <citation type="submission" date="2022-11" db="EMBL/GenBank/DDBJ databases">
        <title>High-quality draft genome sequence of Galbibacter sp. strain CMA-7.</title>
        <authorList>
            <person name="Wei L."/>
            <person name="Dong C."/>
            <person name="Shao Z."/>
        </authorList>
    </citation>
    <scope>NUCLEOTIDE SEQUENCE</scope>
    <source>
        <strain evidence="2">CMA-7</strain>
    </source>
</reference>
<keyword evidence="1" id="KW-0812">Transmembrane</keyword>
<evidence type="ECO:0000313" key="2">
    <source>
        <dbReference type="EMBL" id="MDG3585775.1"/>
    </source>
</evidence>
<keyword evidence="3" id="KW-1185">Reference proteome</keyword>
<dbReference type="EMBL" id="JAPMUA010000002">
    <property type="protein sequence ID" value="MDG3585775.1"/>
    <property type="molecule type" value="Genomic_DNA"/>
</dbReference>
<keyword evidence="1" id="KW-0472">Membrane</keyword>
<feature type="transmembrane region" description="Helical" evidence="1">
    <location>
        <begin position="111"/>
        <end position="130"/>
    </location>
</feature>
<feature type="transmembrane region" description="Helical" evidence="1">
    <location>
        <begin position="82"/>
        <end position="99"/>
    </location>
</feature>
<name>A0ABT6FRB5_9FLAO</name>
<dbReference type="RefSeq" id="WP_277898969.1">
    <property type="nucleotide sequence ID" value="NZ_JAPMUA010000002.1"/>
</dbReference>
<evidence type="ECO:0000313" key="3">
    <source>
        <dbReference type="Proteomes" id="UP001153642"/>
    </source>
</evidence>
<gene>
    <name evidence="2" type="ORF">OSR52_07825</name>
</gene>